<comment type="caution">
    <text evidence="2">The sequence shown here is derived from an EMBL/GenBank/DDBJ whole genome shotgun (WGS) entry which is preliminary data.</text>
</comment>
<dbReference type="EMBL" id="JABANO010034638">
    <property type="protein sequence ID" value="KAF4704826.1"/>
    <property type="molecule type" value="Genomic_DNA"/>
</dbReference>
<dbReference type="Proteomes" id="UP000553632">
    <property type="component" value="Unassembled WGS sequence"/>
</dbReference>
<protein>
    <recommendedName>
        <fullName evidence="1">Small ribosomal subunit protein mS41 SAM domain-containing protein</fullName>
    </recommendedName>
</protein>
<dbReference type="AlphaFoldDB" id="A0A7J6QAY4"/>
<proteinExistence type="predicted"/>
<dbReference type="Pfam" id="PF09597">
    <property type="entry name" value="SAM_Ribosomal_mS41"/>
    <property type="match status" value="1"/>
</dbReference>
<keyword evidence="3" id="KW-1185">Reference proteome</keyword>
<dbReference type="InterPro" id="IPR019083">
    <property type="entry name" value="SAM_Ribosomal_mS41"/>
</dbReference>
<accession>A0A7J6QAY4</accession>
<sequence length="289" mass="34822">MSIRGVAVLRRSRPLLDRMERIMHYKSDYYPNLPHSEHKVWQNPGSRPPYHLKHPKQYFDFKTFRNMLKHKRQTLCRAEKRLIKRAYAKPPPNDDWDVLRFLQEMEFGENAEEVASCFEDWSDFISSDYEDVQRVEMAPEQRRKLLVYLRKFNHGVWPLREYEKRFKGTPLENEGKSWTAEDDKKLIQLAEVYDVNFGDPWIYLSWELQRPREDVISRYMTEVKFPKQRQSRCELAVTKSARPLIMSRRFPLLAPTCYVVPTEKNFPVADSNGFQLPRSFQRFRRSECF</sequence>
<evidence type="ECO:0000313" key="2">
    <source>
        <dbReference type="EMBL" id="KAF4704826.1"/>
    </source>
</evidence>
<feature type="domain" description="Small ribosomal subunit protein mS41 SAM" evidence="1">
    <location>
        <begin position="94"/>
        <end position="155"/>
    </location>
</feature>
<dbReference type="InterPro" id="IPR009057">
    <property type="entry name" value="Homeodomain-like_sf"/>
</dbReference>
<reference evidence="2 3" key="1">
    <citation type="submission" date="2020-04" db="EMBL/GenBank/DDBJ databases">
        <title>Perkinsus olseni comparative genomics.</title>
        <authorList>
            <person name="Bogema D.R."/>
        </authorList>
    </citation>
    <scope>NUCLEOTIDE SEQUENCE [LARGE SCALE GENOMIC DNA]</scope>
    <source>
        <strain evidence="2 3">ATCC PRA-207</strain>
    </source>
</reference>
<dbReference type="SUPFAM" id="SSF46689">
    <property type="entry name" value="Homeodomain-like"/>
    <property type="match status" value="1"/>
</dbReference>
<dbReference type="OMA" id="ISWKMKR"/>
<name>A0A7J6QAY4_PEROL</name>
<gene>
    <name evidence="2" type="ORF">FOZ63_026998</name>
</gene>
<organism evidence="2 3">
    <name type="scientific">Perkinsus olseni</name>
    <name type="common">Perkinsus atlanticus</name>
    <dbReference type="NCBI Taxonomy" id="32597"/>
    <lineage>
        <taxon>Eukaryota</taxon>
        <taxon>Sar</taxon>
        <taxon>Alveolata</taxon>
        <taxon>Perkinsozoa</taxon>
        <taxon>Perkinsea</taxon>
        <taxon>Perkinsida</taxon>
        <taxon>Perkinsidae</taxon>
        <taxon>Perkinsus</taxon>
    </lineage>
</organism>
<evidence type="ECO:0000313" key="3">
    <source>
        <dbReference type="Proteomes" id="UP000553632"/>
    </source>
</evidence>
<evidence type="ECO:0000259" key="1">
    <source>
        <dbReference type="Pfam" id="PF09597"/>
    </source>
</evidence>